<reference evidence="1" key="1">
    <citation type="submission" date="2020-11" db="EMBL/GenBank/DDBJ databases">
        <title>Adaptations for nitrogen fixation in a non-lichenized fungal sporocarp promotes dispersal by wood-feeding termites.</title>
        <authorList>
            <consortium name="DOE Joint Genome Institute"/>
            <person name="Koch R.A."/>
            <person name="Yoon G."/>
            <person name="Arayal U."/>
            <person name="Lail K."/>
            <person name="Amirebrahimi M."/>
            <person name="Labutti K."/>
            <person name="Lipzen A."/>
            <person name="Riley R."/>
            <person name="Barry K."/>
            <person name="Henrissat B."/>
            <person name="Grigoriev I.V."/>
            <person name="Herr J.R."/>
            <person name="Aime M.C."/>
        </authorList>
    </citation>
    <scope>NUCLEOTIDE SEQUENCE</scope>
    <source>
        <strain evidence="1">MCA 3950</strain>
    </source>
</reference>
<dbReference type="OrthoDB" id="2907352at2759"/>
<name>A0A9P7VNZ2_9AGAR</name>
<evidence type="ECO:0000313" key="2">
    <source>
        <dbReference type="Proteomes" id="UP000812287"/>
    </source>
</evidence>
<accession>A0A9P7VNZ2</accession>
<dbReference type="RefSeq" id="XP_043038203.1">
    <property type="nucleotide sequence ID" value="XM_043177376.1"/>
</dbReference>
<dbReference type="Proteomes" id="UP000812287">
    <property type="component" value="Unassembled WGS sequence"/>
</dbReference>
<sequence>MPKEEHEGSEVTIKAGLAYSLFQSTTQDATARNGLPVSGTEAFEQGQTTRLSNDIDWRINLNISLAEANHNASLPEGTSAQDVRGMKATDEVGQMSSSTCSNLDRDQFSSMLQNNSNDITAGRKYIGRKSATISGDQHKHFGSYEDYRLAASPDSGAMEHPPVIPKYGSRDPTNQPSWPSDMTILNESFPFLRRPASCLFIQSRVFIWSYIEDASKGTFGFPVTISPTSIDAVNATGSGLKSAPCGVLVVVLELHLGLLLQNFCPDIHLSPTLPKSTN</sequence>
<keyword evidence="2" id="KW-1185">Reference proteome</keyword>
<proteinExistence type="predicted"/>
<dbReference type="AlphaFoldDB" id="A0A9P7VNZ2"/>
<evidence type="ECO:0000313" key="1">
    <source>
        <dbReference type="EMBL" id="KAG7444703.1"/>
    </source>
</evidence>
<dbReference type="GeneID" id="66099663"/>
<gene>
    <name evidence="1" type="ORF">BT62DRAFT_1007732</name>
</gene>
<organism evidence="1 2">
    <name type="scientific">Guyanagaster necrorhizus</name>
    <dbReference type="NCBI Taxonomy" id="856835"/>
    <lineage>
        <taxon>Eukaryota</taxon>
        <taxon>Fungi</taxon>
        <taxon>Dikarya</taxon>
        <taxon>Basidiomycota</taxon>
        <taxon>Agaricomycotina</taxon>
        <taxon>Agaricomycetes</taxon>
        <taxon>Agaricomycetidae</taxon>
        <taxon>Agaricales</taxon>
        <taxon>Marasmiineae</taxon>
        <taxon>Physalacriaceae</taxon>
        <taxon>Guyanagaster</taxon>
    </lineage>
</organism>
<protein>
    <submittedName>
        <fullName evidence="1">Uncharacterized protein</fullName>
    </submittedName>
</protein>
<comment type="caution">
    <text evidence="1">The sequence shown here is derived from an EMBL/GenBank/DDBJ whole genome shotgun (WGS) entry which is preliminary data.</text>
</comment>
<dbReference type="EMBL" id="MU250539">
    <property type="protein sequence ID" value="KAG7444703.1"/>
    <property type="molecule type" value="Genomic_DNA"/>
</dbReference>